<feature type="compositionally biased region" description="Low complexity" evidence="1">
    <location>
        <begin position="149"/>
        <end position="163"/>
    </location>
</feature>
<dbReference type="AlphaFoldDB" id="A0A4R8PU29"/>
<dbReference type="Proteomes" id="UP000295083">
    <property type="component" value="Unassembled WGS sequence"/>
</dbReference>
<organism evidence="2 3">
    <name type="scientific">Colletotrichum spinosum</name>
    <dbReference type="NCBI Taxonomy" id="1347390"/>
    <lineage>
        <taxon>Eukaryota</taxon>
        <taxon>Fungi</taxon>
        <taxon>Dikarya</taxon>
        <taxon>Ascomycota</taxon>
        <taxon>Pezizomycotina</taxon>
        <taxon>Sordariomycetes</taxon>
        <taxon>Hypocreomycetidae</taxon>
        <taxon>Glomerellales</taxon>
        <taxon>Glomerellaceae</taxon>
        <taxon>Colletotrichum</taxon>
        <taxon>Colletotrichum orbiculare species complex</taxon>
    </lineage>
</organism>
<dbReference type="EMBL" id="QAPG01010715">
    <property type="protein sequence ID" value="TDZ12833.1"/>
    <property type="molecule type" value="Genomic_DNA"/>
</dbReference>
<feature type="compositionally biased region" description="Basic residues" evidence="1">
    <location>
        <begin position="49"/>
        <end position="63"/>
    </location>
</feature>
<feature type="compositionally biased region" description="Basic and acidic residues" evidence="1">
    <location>
        <begin position="82"/>
        <end position="93"/>
    </location>
</feature>
<protein>
    <submittedName>
        <fullName evidence="2">Uncharacterized protein</fullName>
    </submittedName>
</protein>
<reference evidence="2 3" key="1">
    <citation type="submission" date="2018-11" db="EMBL/GenBank/DDBJ databases">
        <title>Genome sequence and assembly of Colletotrichum spinosum.</title>
        <authorList>
            <person name="Gan P."/>
            <person name="Shirasu K."/>
        </authorList>
    </citation>
    <scope>NUCLEOTIDE SEQUENCE [LARGE SCALE GENOMIC DNA]</scope>
    <source>
        <strain evidence="2 3">CBS 515.97</strain>
    </source>
</reference>
<proteinExistence type="predicted"/>
<name>A0A4R8PU29_9PEZI</name>
<feature type="compositionally biased region" description="Basic residues" evidence="1">
    <location>
        <begin position="132"/>
        <end position="145"/>
    </location>
</feature>
<evidence type="ECO:0000313" key="2">
    <source>
        <dbReference type="EMBL" id="TDZ12833.1"/>
    </source>
</evidence>
<keyword evidence="3" id="KW-1185">Reference proteome</keyword>
<gene>
    <name evidence="2" type="ORF">C8035_v000189</name>
</gene>
<comment type="caution">
    <text evidence="2">The sequence shown here is derived from an EMBL/GenBank/DDBJ whole genome shotgun (WGS) entry which is preliminary data.</text>
</comment>
<sequence length="173" mass="19163">MSPKGLRRVASEFSLRMSPPRRMFSDESIQSQTSDYSASNVSVTGGPTKPKHQSSSKSKKSKPHWMNQIKDWFSTGEPSSQDWKKFKQNEFHKHGILMNDPEASAKLHAPIGAVPEEAIKPSSGPDPEALARKRAVNRKQLRHGHSNSERAMSSISSESSSGSRVPKDIAPWV</sequence>
<feature type="compositionally biased region" description="Polar residues" evidence="1">
    <location>
        <begin position="27"/>
        <end position="45"/>
    </location>
</feature>
<feature type="region of interest" description="Disordered" evidence="1">
    <location>
        <begin position="1"/>
        <end position="173"/>
    </location>
</feature>
<evidence type="ECO:0000256" key="1">
    <source>
        <dbReference type="SAM" id="MobiDB-lite"/>
    </source>
</evidence>
<evidence type="ECO:0000313" key="3">
    <source>
        <dbReference type="Proteomes" id="UP000295083"/>
    </source>
</evidence>
<accession>A0A4R8PU29</accession>